<dbReference type="Proteomes" id="UP000603200">
    <property type="component" value="Unassembled WGS sequence"/>
</dbReference>
<dbReference type="InterPro" id="IPR011032">
    <property type="entry name" value="GroES-like_sf"/>
</dbReference>
<feature type="domain" description="Enoyl reductase (ER)" evidence="2">
    <location>
        <begin position="10"/>
        <end position="316"/>
    </location>
</feature>
<keyword evidence="4" id="KW-1185">Reference proteome</keyword>
<dbReference type="PROSITE" id="PS01162">
    <property type="entry name" value="QOR_ZETA_CRYSTAL"/>
    <property type="match status" value="1"/>
</dbReference>
<dbReference type="Gene3D" id="3.90.180.10">
    <property type="entry name" value="Medium-chain alcohol dehydrogenases, catalytic domain"/>
    <property type="match status" value="1"/>
</dbReference>
<evidence type="ECO:0000256" key="1">
    <source>
        <dbReference type="ARBA" id="ARBA00023002"/>
    </source>
</evidence>
<reference evidence="3 4" key="1">
    <citation type="submission" date="2021-01" db="EMBL/GenBank/DDBJ databases">
        <title>Whole genome shotgun sequence of Actinoplanes humidus NBRC 14915.</title>
        <authorList>
            <person name="Komaki H."/>
            <person name="Tamura T."/>
        </authorList>
    </citation>
    <scope>NUCLEOTIDE SEQUENCE [LARGE SCALE GENOMIC DNA]</scope>
    <source>
        <strain evidence="3 4">NBRC 14915</strain>
    </source>
</reference>
<dbReference type="SUPFAM" id="SSF51735">
    <property type="entry name" value="NAD(P)-binding Rossmann-fold domains"/>
    <property type="match status" value="1"/>
</dbReference>
<dbReference type="Pfam" id="PF08240">
    <property type="entry name" value="ADH_N"/>
    <property type="match status" value="1"/>
</dbReference>
<accession>A0ABQ3ZJ92</accession>
<dbReference type="SUPFAM" id="SSF50129">
    <property type="entry name" value="GroES-like"/>
    <property type="match status" value="1"/>
</dbReference>
<organism evidence="3 4">
    <name type="scientific">Winogradskya humida</name>
    <dbReference type="NCBI Taxonomy" id="113566"/>
    <lineage>
        <taxon>Bacteria</taxon>
        <taxon>Bacillati</taxon>
        <taxon>Actinomycetota</taxon>
        <taxon>Actinomycetes</taxon>
        <taxon>Micromonosporales</taxon>
        <taxon>Micromonosporaceae</taxon>
        <taxon>Winogradskya</taxon>
    </lineage>
</organism>
<keyword evidence="1" id="KW-0560">Oxidoreductase</keyword>
<evidence type="ECO:0000313" key="4">
    <source>
        <dbReference type="Proteomes" id="UP000603200"/>
    </source>
</evidence>
<comment type="caution">
    <text evidence="3">The sequence shown here is derived from an EMBL/GenBank/DDBJ whole genome shotgun (WGS) entry which is preliminary data.</text>
</comment>
<dbReference type="InterPro" id="IPR050700">
    <property type="entry name" value="YIM1/Zinc_Alcohol_DH_Fams"/>
</dbReference>
<evidence type="ECO:0000313" key="3">
    <source>
        <dbReference type="EMBL" id="GIE18655.1"/>
    </source>
</evidence>
<evidence type="ECO:0000259" key="2">
    <source>
        <dbReference type="SMART" id="SM00829"/>
    </source>
</evidence>
<dbReference type="InterPro" id="IPR002364">
    <property type="entry name" value="Quin_OxRdtase/zeta-crystal_CS"/>
</dbReference>
<dbReference type="Pfam" id="PF13602">
    <property type="entry name" value="ADH_zinc_N_2"/>
    <property type="match status" value="1"/>
</dbReference>
<dbReference type="SMART" id="SM00829">
    <property type="entry name" value="PKS_ER"/>
    <property type="match status" value="1"/>
</dbReference>
<dbReference type="InterPro" id="IPR020843">
    <property type="entry name" value="ER"/>
</dbReference>
<protein>
    <submittedName>
        <fullName evidence="3">NADPH:quinone reductase</fullName>
    </submittedName>
</protein>
<dbReference type="CDD" id="cd08267">
    <property type="entry name" value="MDR1"/>
    <property type="match status" value="1"/>
</dbReference>
<dbReference type="Gene3D" id="3.40.50.720">
    <property type="entry name" value="NAD(P)-binding Rossmann-like Domain"/>
    <property type="match status" value="1"/>
</dbReference>
<dbReference type="PANTHER" id="PTHR11695">
    <property type="entry name" value="ALCOHOL DEHYDROGENASE RELATED"/>
    <property type="match status" value="1"/>
</dbReference>
<dbReference type="EMBL" id="BOMN01000022">
    <property type="protein sequence ID" value="GIE18655.1"/>
    <property type="molecule type" value="Genomic_DNA"/>
</dbReference>
<dbReference type="PANTHER" id="PTHR11695:SF294">
    <property type="entry name" value="RETICULON-4-INTERACTING PROTEIN 1, MITOCHONDRIAL"/>
    <property type="match status" value="1"/>
</dbReference>
<dbReference type="InterPro" id="IPR013154">
    <property type="entry name" value="ADH-like_N"/>
</dbReference>
<proteinExistence type="predicted"/>
<name>A0ABQ3ZJ92_9ACTN</name>
<dbReference type="InterPro" id="IPR036291">
    <property type="entry name" value="NAD(P)-bd_dom_sf"/>
</dbReference>
<dbReference type="RefSeq" id="WP_203835913.1">
    <property type="nucleotide sequence ID" value="NZ_BAAATV010000003.1"/>
</dbReference>
<sequence length="322" mass="33831">MRAIVQDRYGPPGVLRLGEEREPVPGAGDVLVKVYAASLNARDWHTMRGDPYLARLAFGLRRPRIRIRGTDFAGRVERVGAAVTRFQPGDEVYGEGAGAFAELVCVPEDLIERKPGKLTFVEAAALPLAANTALTGLRGLGSGQKVLVNGASGGVGTFAVQLARGAGAAVTAVCSARNADLVRSLGAGEVIDYAQEDFAAGGRRYDMVLDLVGNRSLADLRGVLAPGGLLVLSGGGVYEGGSLLGPMKLIIRARLTARSRVVVLEAKPSRANLAALRELAESGTLTPVIDRTYALEDAAAAMDHLEREHARAKIVLTIVDGM</sequence>
<gene>
    <name evidence="3" type="ORF">Ahu01nite_017570</name>
</gene>